<dbReference type="RefSeq" id="WP_113032977.1">
    <property type="nucleotide sequence ID" value="NZ_QMFB01000013.1"/>
</dbReference>
<name>A0A329MHU0_9BACL</name>
<reference evidence="1 2" key="1">
    <citation type="journal article" date="2009" name="Int. J. Syst. Evol. Microbiol.">
        <title>Paenibacillus contaminans sp. nov., isolated from a contaminated laboratory plate.</title>
        <authorList>
            <person name="Chou J.H."/>
            <person name="Lee J.H."/>
            <person name="Lin M.C."/>
            <person name="Chang P.S."/>
            <person name="Arun A.B."/>
            <person name="Young C.C."/>
            <person name="Chen W.M."/>
        </authorList>
    </citation>
    <scope>NUCLEOTIDE SEQUENCE [LARGE SCALE GENOMIC DNA]</scope>
    <source>
        <strain evidence="1 2">CKOBP-6</strain>
    </source>
</reference>
<accession>A0A329MHU0</accession>
<evidence type="ECO:0000313" key="2">
    <source>
        <dbReference type="Proteomes" id="UP000250369"/>
    </source>
</evidence>
<evidence type="ECO:0000313" key="1">
    <source>
        <dbReference type="EMBL" id="RAV19158.1"/>
    </source>
</evidence>
<dbReference type="EMBL" id="QMFB01000013">
    <property type="protein sequence ID" value="RAV19158.1"/>
    <property type="molecule type" value="Genomic_DNA"/>
</dbReference>
<proteinExistence type="predicted"/>
<gene>
    <name evidence="1" type="ORF">DQG23_21705</name>
</gene>
<dbReference type="Proteomes" id="UP000250369">
    <property type="component" value="Unassembled WGS sequence"/>
</dbReference>
<organism evidence="1 2">
    <name type="scientific">Paenibacillus contaminans</name>
    <dbReference type="NCBI Taxonomy" id="450362"/>
    <lineage>
        <taxon>Bacteria</taxon>
        <taxon>Bacillati</taxon>
        <taxon>Bacillota</taxon>
        <taxon>Bacilli</taxon>
        <taxon>Bacillales</taxon>
        <taxon>Paenibacillaceae</taxon>
        <taxon>Paenibacillus</taxon>
    </lineage>
</organism>
<protein>
    <recommendedName>
        <fullName evidence="3">Neutral/alkaline non-lysosomal ceramidase N-terminal domain-containing protein</fullName>
    </recommendedName>
</protein>
<comment type="caution">
    <text evidence="1">The sequence shown here is derived from an EMBL/GenBank/DDBJ whole genome shotgun (WGS) entry which is preliminary data.</text>
</comment>
<dbReference type="AlphaFoldDB" id="A0A329MHU0"/>
<dbReference type="OrthoDB" id="337762at2"/>
<evidence type="ECO:0008006" key="3">
    <source>
        <dbReference type="Google" id="ProtNLM"/>
    </source>
</evidence>
<sequence>MSLRAGAAKREITTGEPNVVINDPLFAKALVLDDGGTRVVIIAMDVLAIGGLGDVKDDFMPKLRSRIEDELNIPGSNVLVNASHTHPQGRLLCDDAEQVERTLAAVREAMRNMTEVTAGSGYGYEDRLTFNRNLKMKDNSHWTVRYAFPCPQDSEVSGVGPIDPEIGVIRIDRLDGTTLAVVYNFACHLLVGVPERGVTANFPGFASKVIEENLGNGAMALFLQGAGGDILELFFKDVHRPRNCEPMGTMLGLSALKAVRAIKTKDARLNVLSEKIRLQRKTDIPDRIQTRLRDQAELLASLRSTSLNFKTFLPLYLKYALNPEYPSDYSYRYLQEQQIGSKELVTMDAHNRGNIDQYVRNIETMEKLIRIQEDVDTLRYHLALNEEAGEPTAEAEVQGIKIGGCAIITAPAELLVEIGLGLKKASPHEHTLVSAFSNGYLHYAAPVYHYDKGGYEVTECMLGPEWQQTYEEKAHEILRKLKGE</sequence>
<keyword evidence="2" id="KW-1185">Reference proteome</keyword>